<evidence type="ECO:0000259" key="10">
    <source>
        <dbReference type="Pfam" id="PF14360"/>
    </source>
</evidence>
<dbReference type="AlphaFoldDB" id="A0A9W8E9A8"/>
<evidence type="ECO:0000256" key="3">
    <source>
        <dbReference type="ARBA" id="ARBA00022679"/>
    </source>
</evidence>
<comment type="similarity">
    <text evidence="2">Belongs to the sphingomyelin synthase family.</text>
</comment>
<keyword evidence="4 9" id="KW-0812">Transmembrane</keyword>
<feature type="transmembrane region" description="Helical" evidence="9">
    <location>
        <begin position="115"/>
        <end position="135"/>
    </location>
</feature>
<keyword evidence="6 9" id="KW-1133">Transmembrane helix</keyword>
<keyword evidence="12" id="KW-1185">Reference proteome</keyword>
<gene>
    <name evidence="11" type="ORF">H4R34_003170</name>
</gene>
<keyword evidence="5" id="KW-0746">Sphingolipid metabolism</keyword>
<keyword evidence="3" id="KW-0808">Transferase</keyword>
<dbReference type="InterPro" id="IPR045221">
    <property type="entry name" value="Sphingomyelin_synth-like"/>
</dbReference>
<dbReference type="OrthoDB" id="422827at2759"/>
<name>A0A9W8E9A8_9FUNG</name>
<dbReference type="PANTHER" id="PTHR21290:SF25">
    <property type="entry name" value="SPHINGOMYELIN SYNTHASE-RELATED PROTEIN 1"/>
    <property type="match status" value="1"/>
</dbReference>
<dbReference type="GO" id="GO:0000139">
    <property type="term" value="C:Golgi membrane"/>
    <property type="evidence" value="ECO:0007669"/>
    <property type="project" value="TreeGrafter"/>
</dbReference>
<feature type="transmembrane region" description="Helical" evidence="9">
    <location>
        <begin position="31"/>
        <end position="51"/>
    </location>
</feature>
<feature type="transmembrane region" description="Helical" evidence="9">
    <location>
        <begin position="171"/>
        <end position="188"/>
    </location>
</feature>
<evidence type="ECO:0000256" key="1">
    <source>
        <dbReference type="ARBA" id="ARBA00004141"/>
    </source>
</evidence>
<dbReference type="Pfam" id="PF14360">
    <property type="entry name" value="PAP2_C"/>
    <property type="match status" value="1"/>
</dbReference>
<evidence type="ECO:0000256" key="9">
    <source>
        <dbReference type="SAM" id="Phobius"/>
    </source>
</evidence>
<evidence type="ECO:0000256" key="8">
    <source>
        <dbReference type="ARBA" id="ARBA00023136"/>
    </source>
</evidence>
<dbReference type="EMBL" id="JANBQB010000270">
    <property type="protein sequence ID" value="KAJ1978540.1"/>
    <property type="molecule type" value="Genomic_DNA"/>
</dbReference>
<evidence type="ECO:0000313" key="11">
    <source>
        <dbReference type="EMBL" id="KAJ1978540.1"/>
    </source>
</evidence>
<evidence type="ECO:0000256" key="7">
    <source>
        <dbReference type="ARBA" id="ARBA00023098"/>
    </source>
</evidence>
<reference evidence="11" key="1">
    <citation type="submission" date="2022-07" db="EMBL/GenBank/DDBJ databases">
        <title>Phylogenomic reconstructions and comparative analyses of Kickxellomycotina fungi.</title>
        <authorList>
            <person name="Reynolds N.K."/>
            <person name="Stajich J.E."/>
            <person name="Barry K."/>
            <person name="Grigoriev I.V."/>
            <person name="Crous P."/>
            <person name="Smith M.E."/>
        </authorList>
    </citation>
    <scope>NUCLEOTIDE SEQUENCE</scope>
    <source>
        <strain evidence="11">RSA 567</strain>
    </source>
</reference>
<dbReference type="GO" id="GO:0047493">
    <property type="term" value="F:ceramide cholinephosphotransferase activity"/>
    <property type="evidence" value="ECO:0007669"/>
    <property type="project" value="TreeGrafter"/>
</dbReference>
<feature type="transmembrane region" description="Helical" evidence="9">
    <location>
        <begin position="221"/>
        <end position="239"/>
    </location>
</feature>
<evidence type="ECO:0000313" key="12">
    <source>
        <dbReference type="Proteomes" id="UP001151582"/>
    </source>
</evidence>
<dbReference type="Proteomes" id="UP001151582">
    <property type="component" value="Unassembled WGS sequence"/>
</dbReference>
<feature type="transmembrane region" description="Helical" evidence="9">
    <location>
        <begin position="195"/>
        <end position="215"/>
    </location>
</feature>
<keyword evidence="7" id="KW-0443">Lipid metabolism</keyword>
<evidence type="ECO:0000256" key="4">
    <source>
        <dbReference type="ARBA" id="ARBA00022692"/>
    </source>
</evidence>
<comment type="subcellular location">
    <subcellularLocation>
        <location evidence="1">Membrane</location>
        <topology evidence="1">Multi-pass membrane protein</topology>
    </subcellularLocation>
</comment>
<organism evidence="11 12">
    <name type="scientific">Dimargaris verticillata</name>
    <dbReference type="NCBI Taxonomy" id="2761393"/>
    <lineage>
        <taxon>Eukaryota</taxon>
        <taxon>Fungi</taxon>
        <taxon>Fungi incertae sedis</taxon>
        <taxon>Zoopagomycota</taxon>
        <taxon>Kickxellomycotina</taxon>
        <taxon>Dimargaritomycetes</taxon>
        <taxon>Dimargaritales</taxon>
        <taxon>Dimargaritaceae</taxon>
        <taxon>Dimargaris</taxon>
    </lineage>
</organism>
<sequence>MALGLPSPREIPGRLYRHMLKAPKQVNRWELLRTFIALLYLFIVAYFMVFMQQLSDRRWNQADPKLNDLAFDWFPFVDRVDVADAFVTSALAFMVFGNLLLLTHWCDRIVFVRRCLWIIGTLYFFRGFTLIVTTLPSPRDCVPPNAQSTQEMFIIGLEMIISKTKACTDNVYSGHTMILTSSVLLWRIHTRYTFIIAYVFCHAVVGIIMVLFTHLHYFVDILLAILITYSVFSLYFYGLDMAVHRCYHLTPYKLQCQCPDQAPWWRRVLANCFYTRRDTTADSVYGYDTGLPYQTASTSPAMAPGTAVSAEEYKRVAMTPRILNNEIPTLIAWLDGLDLRVKQFSSTAAVSQCPLHPSKPDAPIMSEVAVR</sequence>
<proteinExistence type="inferred from homology"/>
<dbReference type="GO" id="GO:0005886">
    <property type="term" value="C:plasma membrane"/>
    <property type="evidence" value="ECO:0007669"/>
    <property type="project" value="TreeGrafter"/>
</dbReference>
<protein>
    <recommendedName>
        <fullName evidence="10">Sphingomyelin synthase-like domain-containing protein</fullName>
    </recommendedName>
</protein>
<feature type="domain" description="Sphingomyelin synthase-like" evidence="10">
    <location>
        <begin position="167"/>
        <end position="235"/>
    </location>
</feature>
<evidence type="ECO:0000256" key="6">
    <source>
        <dbReference type="ARBA" id="ARBA00022989"/>
    </source>
</evidence>
<dbReference type="GO" id="GO:0046513">
    <property type="term" value="P:ceramide biosynthetic process"/>
    <property type="evidence" value="ECO:0007669"/>
    <property type="project" value="TreeGrafter"/>
</dbReference>
<feature type="transmembrane region" description="Helical" evidence="9">
    <location>
        <begin position="85"/>
        <end position="103"/>
    </location>
</feature>
<evidence type="ECO:0000256" key="5">
    <source>
        <dbReference type="ARBA" id="ARBA00022919"/>
    </source>
</evidence>
<dbReference type="PANTHER" id="PTHR21290">
    <property type="entry name" value="SPHINGOMYELIN SYNTHETASE"/>
    <property type="match status" value="1"/>
</dbReference>
<accession>A0A9W8E9A8</accession>
<keyword evidence="8 9" id="KW-0472">Membrane</keyword>
<dbReference type="GO" id="GO:0005789">
    <property type="term" value="C:endoplasmic reticulum membrane"/>
    <property type="evidence" value="ECO:0007669"/>
    <property type="project" value="TreeGrafter"/>
</dbReference>
<evidence type="ECO:0000256" key="2">
    <source>
        <dbReference type="ARBA" id="ARBA00005441"/>
    </source>
</evidence>
<dbReference type="GO" id="GO:0033188">
    <property type="term" value="F:sphingomyelin synthase activity"/>
    <property type="evidence" value="ECO:0007669"/>
    <property type="project" value="TreeGrafter"/>
</dbReference>
<dbReference type="InterPro" id="IPR025749">
    <property type="entry name" value="Sphingomyelin_synth-like_dom"/>
</dbReference>
<comment type="caution">
    <text evidence="11">The sequence shown here is derived from an EMBL/GenBank/DDBJ whole genome shotgun (WGS) entry which is preliminary data.</text>
</comment>